<keyword evidence="4 8" id="KW-1133">Transmembrane helix</keyword>
<dbReference type="GO" id="GO:0004930">
    <property type="term" value="F:G protein-coupled receptor activity"/>
    <property type="evidence" value="ECO:0000318"/>
    <property type="project" value="GO_Central"/>
</dbReference>
<dbReference type="Gene3D" id="1.20.1070.10">
    <property type="entry name" value="Rhodopsin 7-helix transmembrane proteins"/>
    <property type="match status" value="1"/>
</dbReference>
<dbReference type="KEGG" id="tad:TRIADDRAFT_54513"/>
<dbReference type="STRING" id="10228.B3RS90"/>
<evidence type="ECO:0000256" key="8">
    <source>
        <dbReference type="SAM" id="Phobius"/>
    </source>
</evidence>
<evidence type="ECO:0000256" key="6">
    <source>
        <dbReference type="ARBA" id="ARBA00023170"/>
    </source>
</evidence>
<dbReference type="PANTHER" id="PTHR24241:SF76">
    <property type="entry name" value="NEUROPEPTIDE SIFAMIDE RECEPTOR"/>
    <property type="match status" value="1"/>
</dbReference>
<dbReference type="Pfam" id="PF00001">
    <property type="entry name" value="7tm_1"/>
    <property type="match status" value="1"/>
</dbReference>
<keyword evidence="5 8" id="KW-0472">Membrane</keyword>
<dbReference type="eggNOG" id="KOG4219">
    <property type="taxonomic scope" value="Eukaryota"/>
</dbReference>
<dbReference type="FunFam" id="1.20.1070.10:FF:000419">
    <property type="entry name" value="Neuropeptide FF receptor 2"/>
    <property type="match status" value="1"/>
</dbReference>
<evidence type="ECO:0000256" key="1">
    <source>
        <dbReference type="ARBA" id="ARBA00004651"/>
    </source>
</evidence>
<dbReference type="HOGENOM" id="CLU_009579_6_0_1"/>
<keyword evidence="11" id="KW-1185">Reference proteome</keyword>
<evidence type="ECO:0000313" key="10">
    <source>
        <dbReference type="EMBL" id="EDV27013.1"/>
    </source>
</evidence>
<dbReference type="GO" id="GO:0032870">
    <property type="term" value="P:cellular response to hormone stimulus"/>
    <property type="evidence" value="ECO:0000318"/>
    <property type="project" value="GO_Central"/>
</dbReference>
<feature type="transmembrane region" description="Helical" evidence="8">
    <location>
        <begin position="71"/>
        <end position="91"/>
    </location>
</feature>
<accession>B3RS90</accession>
<organism evidence="10 11">
    <name type="scientific">Trichoplax adhaerens</name>
    <name type="common">Trichoplax reptans</name>
    <dbReference type="NCBI Taxonomy" id="10228"/>
    <lineage>
        <taxon>Eukaryota</taxon>
        <taxon>Metazoa</taxon>
        <taxon>Placozoa</taxon>
        <taxon>Uniplacotomia</taxon>
        <taxon>Trichoplacea</taxon>
        <taxon>Trichoplacidae</taxon>
        <taxon>Trichoplax</taxon>
    </lineage>
</organism>
<evidence type="ECO:0000256" key="3">
    <source>
        <dbReference type="ARBA" id="ARBA00022692"/>
    </source>
</evidence>
<keyword evidence="3 8" id="KW-0812">Transmembrane</keyword>
<comment type="subcellular location">
    <subcellularLocation>
        <location evidence="1">Cell membrane</location>
        <topology evidence="1">Multi-pass membrane protein</topology>
    </subcellularLocation>
</comment>
<dbReference type="InterPro" id="IPR017452">
    <property type="entry name" value="GPCR_Rhodpsn_7TM"/>
</dbReference>
<dbReference type="PANTHER" id="PTHR24241">
    <property type="entry name" value="NEUROPEPTIDE RECEPTOR-RELATED G-PROTEIN COUPLED RECEPTOR"/>
    <property type="match status" value="1"/>
</dbReference>
<dbReference type="PhylomeDB" id="B3RS90"/>
<evidence type="ECO:0000313" key="11">
    <source>
        <dbReference type="Proteomes" id="UP000009022"/>
    </source>
</evidence>
<feature type="compositionally biased region" description="Polar residues" evidence="7">
    <location>
        <begin position="377"/>
        <end position="386"/>
    </location>
</feature>
<keyword evidence="2" id="KW-1003">Cell membrane</keyword>
<evidence type="ECO:0000256" key="7">
    <source>
        <dbReference type="SAM" id="MobiDB-lite"/>
    </source>
</evidence>
<dbReference type="PROSITE" id="PS50262">
    <property type="entry name" value="G_PROTEIN_RECEP_F1_2"/>
    <property type="match status" value="1"/>
</dbReference>
<feature type="transmembrane region" description="Helical" evidence="8">
    <location>
        <begin position="293"/>
        <end position="315"/>
    </location>
</feature>
<feature type="transmembrane region" description="Helical" evidence="8">
    <location>
        <begin position="34"/>
        <end position="59"/>
    </location>
</feature>
<name>B3RS90_TRIAD</name>
<dbReference type="PRINTS" id="PR00237">
    <property type="entry name" value="GPCRRHODOPSN"/>
</dbReference>
<evidence type="ECO:0000259" key="9">
    <source>
        <dbReference type="PROSITE" id="PS50262"/>
    </source>
</evidence>
<dbReference type="SUPFAM" id="SSF81321">
    <property type="entry name" value="Family A G protein-coupled receptor-like"/>
    <property type="match status" value="1"/>
</dbReference>
<dbReference type="GeneID" id="6751686"/>
<dbReference type="AlphaFoldDB" id="B3RS90"/>
<feature type="domain" description="G-protein coupled receptors family 1 profile" evidence="9">
    <location>
        <begin position="52"/>
        <end position="350"/>
    </location>
</feature>
<dbReference type="EMBL" id="DS985243">
    <property type="protein sequence ID" value="EDV27013.1"/>
    <property type="molecule type" value="Genomic_DNA"/>
</dbReference>
<feature type="transmembrane region" description="Helical" evidence="8">
    <location>
        <begin position="327"/>
        <end position="353"/>
    </location>
</feature>
<dbReference type="RefSeq" id="XP_002111009.1">
    <property type="nucleotide sequence ID" value="XM_002110973.1"/>
</dbReference>
<evidence type="ECO:0000256" key="5">
    <source>
        <dbReference type="ARBA" id="ARBA00023136"/>
    </source>
</evidence>
<feature type="transmembrane region" description="Helical" evidence="8">
    <location>
        <begin position="157"/>
        <end position="175"/>
    </location>
</feature>
<dbReference type="GO" id="GO:0007186">
    <property type="term" value="P:G protein-coupled receptor signaling pathway"/>
    <property type="evidence" value="ECO:0000318"/>
    <property type="project" value="GO_Central"/>
</dbReference>
<gene>
    <name evidence="10" type="ORF">TRIADDRAFT_54513</name>
</gene>
<feature type="region of interest" description="Disordered" evidence="7">
    <location>
        <begin position="377"/>
        <end position="400"/>
    </location>
</feature>
<dbReference type="CTD" id="6751686"/>
<evidence type="ECO:0000256" key="2">
    <source>
        <dbReference type="ARBA" id="ARBA00022475"/>
    </source>
</evidence>
<keyword evidence="6" id="KW-0675">Receptor</keyword>
<evidence type="ECO:0000256" key="4">
    <source>
        <dbReference type="ARBA" id="ARBA00022989"/>
    </source>
</evidence>
<protein>
    <recommendedName>
        <fullName evidence="9">G-protein coupled receptors family 1 profile domain-containing protein</fullName>
    </recommendedName>
</protein>
<dbReference type="InParanoid" id="B3RS90"/>
<feature type="transmembrane region" description="Helical" evidence="8">
    <location>
        <begin position="115"/>
        <end position="136"/>
    </location>
</feature>
<sequence length="400" mass="45402">MNSSFNNTINSTIATTAGGVVATISPGEQAMRTAFIVITVVYILVMIVAIPGNFLILWITLANKKMRTPTNLLVCNLALAGLLLACIRMPIKTYELIYPTQTLFFYPFSTSVCKMAQIVPASCITSISITLTTICIDRFISVIYPTKRHLRMTLVKVYIFLPASWLLSFLFWTPYGVFVDILHLNGGFKRCVPTWPQNPQLDINITDSHNQSVYYLQFSKMIIWLLFIIFVFLLPAIIMTTLYAIIVRKLWQTGPGDKHTVPPVGTRPTTGGRRDTLTKENHGLKAKRRVVKIFITCLVLFIVTNLPYYLIFVLVDFQLIVIRDFYLIYTVINVLIILNYTCIAYNAIIYGYFNKTFKNNAPKWIRRIARRCNSSRVEPSSYSLNPGSVAPQTRADEVST</sequence>
<feature type="transmembrane region" description="Helical" evidence="8">
    <location>
        <begin position="222"/>
        <end position="246"/>
    </location>
</feature>
<dbReference type="SMART" id="SM01381">
    <property type="entry name" value="7TM_GPCR_Srsx"/>
    <property type="match status" value="1"/>
</dbReference>
<dbReference type="Proteomes" id="UP000009022">
    <property type="component" value="Unassembled WGS sequence"/>
</dbReference>
<dbReference type="GO" id="GO:0005886">
    <property type="term" value="C:plasma membrane"/>
    <property type="evidence" value="ECO:0000318"/>
    <property type="project" value="GO_Central"/>
</dbReference>
<proteinExistence type="predicted"/>
<dbReference type="InterPro" id="IPR000276">
    <property type="entry name" value="GPCR_Rhodpsn"/>
</dbReference>
<reference evidence="10 11" key="1">
    <citation type="journal article" date="2008" name="Nature">
        <title>The Trichoplax genome and the nature of placozoans.</title>
        <authorList>
            <person name="Srivastava M."/>
            <person name="Begovic E."/>
            <person name="Chapman J."/>
            <person name="Putnam N.H."/>
            <person name="Hellsten U."/>
            <person name="Kawashima T."/>
            <person name="Kuo A."/>
            <person name="Mitros T."/>
            <person name="Salamov A."/>
            <person name="Carpenter M.L."/>
            <person name="Signorovitch A.Y."/>
            <person name="Moreno M.A."/>
            <person name="Kamm K."/>
            <person name="Grimwood J."/>
            <person name="Schmutz J."/>
            <person name="Shapiro H."/>
            <person name="Grigoriev I.V."/>
            <person name="Buss L.W."/>
            <person name="Schierwater B."/>
            <person name="Dellaporta S.L."/>
            <person name="Rokhsar D.S."/>
        </authorList>
    </citation>
    <scope>NUCLEOTIDE SEQUENCE [LARGE SCALE GENOMIC DNA]</scope>
    <source>
        <strain evidence="10 11">Grell-BS-1999</strain>
    </source>
</reference>